<gene>
    <name evidence="1" type="ORF">IAA52_10300</name>
</gene>
<dbReference type="AlphaFoldDB" id="A0A9D0ZPX5"/>
<dbReference type="EMBL" id="DVFZ01000100">
    <property type="protein sequence ID" value="HIQ83476.1"/>
    <property type="molecule type" value="Genomic_DNA"/>
</dbReference>
<reference evidence="1" key="1">
    <citation type="submission" date="2020-10" db="EMBL/GenBank/DDBJ databases">
        <authorList>
            <person name="Gilroy R."/>
        </authorList>
    </citation>
    <scope>NUCLEOTIDE SEQUENCE</scope>
    <source>
        <strain evidence="1">ChiSjej6B24-2974</strain>
    </source>
</reference>
<name>A0A9D0ZPX5_9FIRM</name>
<proteinExistence type="predicted"/>
<evidence type="ECO:0000313" key="2">
    <source>
        <dbReference type="Proteomes" id="UP000824260"/>
    </source>
</evidence>
<organism evidence="1 2">
    <name type="scientific">Candidatus Pullichristensenella stercorigallinarum</name>
    <dbReference type="NCBI Taxonomy" id="2840909"/>
    <lineage>
        <taxon>Bacteria</taxon>
        <taxon>Bacillati</taxon>
        <taxon>Bacillota</taxon>
        <taxon>Clostridia</taxon>
        <taxon>Candidatus Pullichristensenella</taxon>
    </lineage>
</organism>
<evidence type="ECO:0008006" key="3">
    <source>
        <dbReference type="Google" id="ProtNLM"/>
    </source>
</evidence>
<sequence length="391" mass="44396">MRRKRVTGRFYIFLLAILVIAFLIVRPHLRFGTRQALIDVGTTSYVQQTDAVIIRDEEVYSSGTIARVEYVATENTLLNEGDTIAYLYSTGYSESELTRLEEIRANIQAYHKTILNNIIDSDLERLDRIVDMTALELKSLVTHQTTGNLLSLTRQLETAMVNRQEYMRANQREDLNLNRLYQQENTRLNSIASWRTEATADREGVISFYTDGYESVLTPDMLDTLTPADIRTVMSGGSLGEESSRLTNIYRLVDQDTWYVAILTDGRTWNPVLDQEYYLRFEGFEDLVYTAKVTRVQNIDNEVLAVFMVEDPIGPLIYQRSGRVTLSSELTGLLVVSEALYNQNGQTGVWLYDVPEGTFVPVEVLSNDGNNALIQPLVENALQSGQIVLIK</sequence>
<protein>
    <recommendedName>
        <fullName evidence="3">Membrane fusion protein</fullName>
    </recommendedName>
</protein>
<evidence type="ECO:0000313" key="1">
    <source>
        <dbReference type="EMBL" id="HIQ83476.1"/>
    </source>
</evidence>
<accession>A0A9D0ZPX5</accession>
<comment type="caution">
    <text evidence="1">The sequence shown here is derived from an EMBL/GenBank/DDBJ whole genome shotgun (WGS) entry which is preliminary data.</text>
</comment>
<reference evidence="1" key="2">
    <citation type="journal article" date="2021" name="PeerJ">
        <title>Extensive microbial diversity within the chicken gut microbiome revealed by metagenomics and culture.</title>
        <authorList>
            <person name="Gilroy R."/>
            <person name="Ravi A."/>
            <person name="Getino M."/>
            <person name="Pursley I."/>
            <person name="Horton D.L."/>
            <person name="Alikhan N.F."/>
            <person name="Baker D."/>
            <person name="Gharbi K."/>
            <person name="Hall N."/>
            <person name="Watson M."/>
            <person name="Adriaenssens E.M."/>
            <person name="Foster-Nyarko E."/>
            <person name="Jarju S."/>
            <person name="Secka A."/>
            <person name="Antonio M."/>
            <person name="Oren A."/>
            <person name="Chaudhuri R.R."/>
            <person name="La Ragione R."/>
            <person name="Hildebrand F."/>
            <person name="Pallen M.J."/>
        </authorList>
    </citation>
    <scope>NUCLEOTIDE SEQUENCE</scope>
    <source>
        <strain evidence="1">ChiSjej6B24-2974</strain>
    </source>
</reference>
<dbReference type="Proteomes" id="UP000824260">
    <property type="component" value="Unassembled WGS sequence"/>
</dbReference>